<feature type="region of interest" description="Disordered" evidence="2">
    <location>
        <begin position="479"/>
        <end position="544"/>
    </location>
</feature>
<evidence type="ECO:0000256" key="1">
    <source>
        <dbReference type="PROSITE-ProRule" id="PRU00464"/>
    </source>
</evidence>
<feature type="compositionally biased region" description="Low complexity" evidence="2">
    <location>
        <begin position="535"/>
        <end position="544"/>
    </location>
</feature>
<dbReference type="PROSITE" id="PS00892">
    <property type="entry name" value="HIT_1"/>
    <property type="match status" value="1"/>
</dbReference>
<feature type="compositionally biased region" description="Low complexity" evidence="2">
    <location>
        <begin position="49"/>
        <end position="68"/>
    </location>
</feature>
<feature type="compositionally biased region" description="Low complexity" evidence="2">
    <location>
        <begin position="399"/>
        <end position="414"/>
    </location>
</feature>
<dbReference type="OrthoDB" id="436792at2759"/>
<feature type="compositionally biased region" description="Polar residues" evidence="2">
    <location>
        <begin position="74"/>
        <end position="85"/>
    </location>
</feature>
<proteinExistence type="predicted"/>
<dbReference type="PROSITE" id="PS51084">
    <property type="entry name" value="HIT_2"/>
    <property type="match status" value="1"/>
</dbReference>
<name>A0A1Q9EGG1_SYMMI</name>
<dbReference type="InterPro" id="IPR019808">
    <property type="entry name" value="Histidine_triad_CS"/>
</dbReference>
<feature type="domain" description="HIT" evidence="4">
    <location>
        <begin position="328"/>
        <end position="367"/>
    </location>
</feature>
<gene>
    <name evidence="5" type="primary">ZBP14</name>
    <name evidence="5" type="ORF">AK812_SmicGene10174</name>
</gene>
<sequence length="739" mass="78802">MERPEKEAASQAPASAAEEDQSLARPKASGPSRSQVATGAGKASKRLLGAPGPTGKTSPSSTRPTSGSRHLQAGTRSADQASKSKCTAAPAGQTSPSSTRPRSGPSLARGGPAHQLEGRRALPRAVRSSKYDDKKKLEAFNLLQLKGMHQALVEYADGNLVPSNLARLIIGALFDSEFRGGKRWDVNGATAEPADPGAEMFVCEKSAEYDSWMFRGFFFIAWVEEDWKDICSVASAKARIHVTPELISIHEYSYYVLARAVVPSLVLAPFTTAGYLWTGSSLLPRISAASMTVARCASGGGDACAKDEVELAKEAAEGRTKDTAPETIFDKIIRKEIPSKIVFEDDRALAFRDVSPQAPVHVLVIPKVRDGLTQLQNAREDQEAPAPTKWQDQAVSQDGVSPGPAAARVASRSSVKPSESGGMGLLCVPVRPRLRWQRAWVGEGPSMLQAKMPRRGRRQGCSRRGRPVRKVRMKISPFAWSAASRKAAGSNGASEDGDPGPPTALTPDMGSTAISPPPNTSVFTGEEVIGGDGEAVPPATSKPAASAKSVQAGALAQNMGADQQPGLTAYRGLARSLLEFGEAAPTVHKPRHGATAASLKRAEAQRRTQRLQRKVVRAVVPLAFLLSLLLCCLVVHLWPDFLEEPTFDGSFLSVLVAAQGRVFKNTRLRCGTSLEPTQAAFAQGQALLGHLLFVASRVGKEECPEGYRVVINDGKHGAQSVYHLHVHVLGGRQMGWPPG</sequence>
<comment type="caution">
    <text evidence="5">The sequence shown here is derived from an EMBL/GenBank/DDBJ whole genome shotgun (WGS) entry which is preliminary data.</text>
</comment>
<comment type="caution">
    <text evidence="1">Lacks conserved residue(s) required for the propagation of feature annotation.</text>
</comment>
<dbReference type="Gene3D" id="3.30.428.10">
    <property type="entry name" value="HIT-like"/>
    <property type="match status" value="2"/>
</dbReference>
<dbReference type="InterPro" id="IPR001310">
    <property type="entry name" value="Histidine_triad_HIT"/>
</dbReference>
<reference evidence="5 6" key="1">
    <citation type="submission" date="2016-02" db="EMBL/GenBank/DDBJ databases">
        <title>Genome analysis of coral dinoflagellate symbionts highlights evolutionary adaptations to a symbiotic lifestyle.</title>
        <authorList>
            <person name="Aranda M."/>
            <person name="Li Y."/>
            <person name="Liew Y.J."/>
            <person name="Baumgarten S."/>
            <person name="Simakov O."/>
            <person name="Wilson M."/>
            <person name="Piel J."/>
            <person name="Ashoor H."/>
            <person name="Bougouffa S."/>
            <person name="Bajic V.B."/>
            <person name="Ryu T."/>
            <person name="Ravasi T."/>
            <person name="Bayer T."/>
            <person name="Micklem G."/>
            <person name="Kim H."/>
            <person name="Bhak J."/>
            <person name="Lajeunesse T.C."/>
            <person name="Voolstra C.R."/>
        </authorList>
    </citation>
    <scope>NUCLEOTIDE SEQUENCE [LARGE SCALE GENOMIC DNA]</scope>
    <source>
        <strain evidence="5 6">CCMP2467</strain>
    </source>
</reference>
<dbReference type="Pfam" id="PF01230">
    <property type="entry name" value="HIT"/>
    <property type="match status" value="2"/>
</dbReference>
<keyword evidence="3" id="KW-0812">Transmembrane</keyword>
<keyword evidence="3" id="KW-1133">Transmembrane helix</keyword>
<protein>
    <submittedName>
        <fullName evidence="5">14 kDa zinc-binding protein</fullName>
    </submittedName>
</protein>
<feature type="transmembrane region" description="Helical" evidence="3">
    <location>
        <begin position="252"/>
        <end position="277"/>
    </location>
</feature>
<feature type="region of interest" description="Disordered" evidence="2">
    <location>
        <begin position="1"/>
        <end position="129"/>
    </location>
</feature>
<keyword evidence="3" id="KW-0472">Membrane</keyword>
<evidence type="ECO:0000256" key="3">
    <source>
        <dbReference type="SAM" id="Phobius"/>
    </source>
</evidence>
<evidence type="ECO:0000313" key="5">
    <source>
        <dbReference type="EMBL" id="OLQ06515.1"/>
    </source>
</evidence>
<dbReference type="Proteomes" id="UP000186817">
    <property type="component" value="Unassembled WGS sequence"/>
</dbReference>
<evidence type="ECO:0000256" key="2">
    <source>
        <dbReference type="SAM" id="MobiDB-lite"/>
    </source>
</evidence>
<dbReference type="EMBL" id="LSRX01000158">
    <property type="protein sequence ID" value="OLQ06515.1"/>
    <property type="molecule type" value="Genomic_DNA"/>
</dbReference>
<dbReference type="PRINTS" id="PR00332">
    <property type="entry name" value="HISTRIAD"/>
</dbReference>
<dbReference type="AlphaFoldDB" id="A0A1Q9EGG1"/>
<evidence type="ECO:0000259" key="4">
    <source>
        <dbReference type="PROSITE" id="PS51084"/>
    </source>
</evidence>
<feature type="region of interest" description="Disordered" evidence="2">
    <location>
        <begin position="377"/>
        <end position="421"/>
    </location>
</feature>
<dbReference type="PANTHER" id="PTHR23089">
    <property type="entry name" value="HISTIDINE TRIAD HIT PROTEIN"/>
    <property type="match status" value="1"/>
</dbReference>
<dbReference type="SUPFAM" id="SSF54197">
    <property type="entry name" value="HIT-like"/>
    <property type="match status" value="2"/>
</dbReference>
<feature type="transmembrane region" description="Helical" evidence="3">
    <location>
        <begin position="615"/>
        <end position="638"/>
    </location>
</feature>
<feature type="compositionally biased region" description="Low complexity" evidence="2">
    <location>
        <begin position="94"/>
        <end position="106"/>
    </location>
</feature>
<dbReference type="InterPro" id="IPR036265">
    <property type="entry name" value="HIT-like_sf"/>
</dbReference>
<dbReference type="InterPro" id="IPR011146">
    <property type="entry name" value="HIT-like"/>
</dbReference>
<accession>A0A1Q9EGG1</accession>
<organism evidence="5 6">
    <name type="scientific">Symbiodinium microadriaticum</name>
    <name type="common">Dinoflagellate</name>
    <name type="synonym">Zooxanthella microadriatica</name>
    <dbReference type="NCBI Taxonomy" id="2951"/>
    <lineage>
        <taxon>Eukaryota</taxon>
        <taxon>Sar</taxon>
        <taxon>Alveolata</taxon>
        <taxon>Dinophyceae</taxon>
        <taxon>Suessiales</taxon>
        <taxon>Symbiodiniaceae</taxon>
        <taxon>Symbiodinium</taxon>
    </lineage>
</organism>
<evidence type="ECO:0000313" key="6">
    <source>
        <dbReference type="Proteomes" id="UP000186817"/>
    </source>
</evidence>
<dbReference type="GO" id="GO:0003824">
    <property type="term" value="F:catalytic activity"/>
    <property type="evidence" value="ECO:0007669"/>
    <property type="project" value="InterPro"/>
</dbReference>
<keyword evidence="6" id="KW-1185">Reference proteome</keyword>